<keyword evidence="3" id="KW-0540">Nuclease</keyword>
<feature type="domain" description="Restriction endonuclease type IV Mrr" evidence="2">
    <location>
        <begin position="76"/>
        <end position="181"/>
    </location>
</feature>
<dbReference type="SUPFAM" id="SSF52980">
    <property type="entry name" value="Restriction endonuclease-like"/>
    <property type="match status" value="1"/>
</dbReference>
<keyword evidence="1" id="KW-0472">Membrane</keyword>
<feature type="transmembrane region" description="Helical" evidence="1">
    <location>
        <begin position="39"/>
        <end position="57"/>
    </location>
</feature>
<gene>
    <name evidence="3" type="ORF">JI739_15505</name>
</gene>
<keyword evidence="3" id="KW-0255">Endonuclease</keyword>
<keyword evidence="1" id="KW-1133">Transmembrane helix</keyword>
<dbReference type="GO" id="GO:0004519">
    <property type="term" value="F:endonuclease activity"/>
    <property type="evidence" value="ECO:0007669"/>
    <property type="project" value="UniProtKB-KW"/>
</dbReference>
<feature type="transmembrane region" description="Helical" evidence="1">
    <location>
        <begin position="15"/>
        <end position="33"/>
    </location>
</feature>
<evidence type="ECO:0000313" key="3">
    <source>
        <dbReference type="EMBL" id="MBL0421756.1"/>
    </source>
</evidence>
<evidence type="ECO:0000313" key="4">
    <source>
        <dbReference type="Proteomes" id="UP000613011"/>
    </source>
</evidence>
<protein>
    <submittedName>
        <fullName evidence="3">Restriction endonuclease</fullName>
    </submittedName>
</protein>
<keyword evidence="1" id="KW-0812">Transmembrane</keyword>
<dbReference type="GO" id="GO:0003677">
    <property type="term" value="F:DNA binding"/>
    <property type="evidence" value="ECO:0007669"/>
    <property type="project" value="InterPro"/>
</dbReference>
<organism evidence="3 4">
    <name type="scientific">Ramlibacter aurantiacus</name>
    <dbReference type="NCBI Taxonomy" id="2801330"/>
    <lineage>
        <taxon>Bacteria</taxon>
        <taxon>Pseudomonadati</taxon>
        <taxon>Pseudomonadota</taxon>
        <taxon>Betaproteobacteria</taxon>
        <taxon>Burkholderiales</taxon>
        <taxon>Comamonadaceae</taxon>
        <taxon>Ramlibacter</taxon>
    </lineage>
</organism>
<dbReference type="Pfam" id="PF04471">
    <property type="entry name" value="Mrr_cat"/>
    <property type="match status" value="1"/>
</dbReference>
<dbReference type="InterPro" id="IPR007560">
    <property type="entry name" value="Restrct_endonuc_IV_Mrr"/>
</dbReference>
<sequence length="189" mass="20931">MAPNSLFAILLRSPWWISIGIAVLFFAVSHALLSPELRLFGAAGGLPFLGIGIVACWRQWRAPSPRRIEQVTLSLAAMSWPDFARVLEEGFRRQGFAVERVQGAADMRLQRRGQDTLVSARRWKAARHGEEALQSLQQQARSQDAVASAYVALGELTPQALRFAQEHRVQVLQAPELAQLLRGVSLPSP</sequence>
<dbReference type="EMBL" id="JAEQNA010000005">
    <property type="protein sequence ID" value="MBL0421756.1"/>
    <property type="molecule type" value="Genomic_DNA"/>
</dbReference>
<evidence type="ECO:0000256" key="1">
    <source>
        <dbReference type="SAM" id="Phobius"/>
    </source>
</evidence>
<dbReference type="Proteomes" id="UP000613011">
    <property type="component" value="Unassembled WGS sequence"/>
</dbReference>
<proteinExistence type="predicted"/>
<accession>A0A936ZQA8</accession>
<name>A0A936ZQA8_9BURK</name>
<comment type="caution">
    <text evidence="3">The sequence shown here is derived from an EMBL/GenBank/DDBJ whole genome shotgun (WGS) entry which is preliminary data.</text>
</comment>
<evidence type="ECO:0000259" key="2">
    <source>
        <dbReference type="Pfam" id="PF04471"/>
    </source>
</evidence>
<dbReference type="GO" id="GO:0009307">
    <property type="term" value="P:DNA restriction-modification system"/>
    <property type="evidence" value="ECO:0007669"/>
    <property type="project" value="InterPro"/>
</dbReference>
<dbReference type="AlphaFoldDB" id="A0A936ZQA8"/>
<keyword evidence="3" id="KW-0378">Hydrolase</keyword>
<keyword evidence="4" id="KW-1185">Reference proteome</keyword>
<reference evidence="3" key="1">
    <citation type="submission" date="2021-01" db="EMBL/GenBank/DDBJ databases">
        <title>Ramlibacter sp. strain AW1 16S ribosomal RNA gene Genome sequencing and assembly.</title>
        <authorList>
            <person name="Kang M."/>
        </authorList>
    </citation>
    <scope>NUCLEOTIDE SEQUENCE</scope>
    <source>
        <strain evidence="3">AW1</strain>
    </source>
</reference>
<dbReference type="InterPro" id="IPR011335">
    <property type="entry name" value="Restrct_endonuc-II-like"/>
</dbReference>